<evidence type="ECO:0000256" key="1">
    <source>
        <dbReference type="SAM" id="MobiDB-lite"/>
    </source>
</evidence>
<dbReference type="RefSeq" id="XP_001880999.1">
    <property type="nucleotide sequence ID" value="XM_001880964.1"/>
</dbReference>
<dbReference type="HOGENOM" id="CLU_041450_1_0_1"/>
<dbReference type="InParanoid" id="B0DAM4"/>
<gene>
    <name evidence="2" type="ORF">LACBIDRAFT_327093</name>
</gene>
<feature type="compositionally biased region" description="Polar residues" evidence="1">
    <location>
        <begin position="24"/>
        <end position="35"/>
    </location>
</feature>
<organism evidence="3">
    <name type="scientific">Laccaria bicolor (strain S238N-H82 / ATCC MYA-4686)</name>
    <name type="common">Bicoloured deceiver</name>
    <name type="synonym">Laccaria laccata var. bicolor</name>
    <dbReference type="NCBI Taxonomy" id="486041"/>
    <lineage>
        <taxon>Eukaryota</taxon>
        <taxon>Fungi</taxon>
        <taxon>Dikarya</taxon>
        <taxon>Basidiomycota</taxon>
        <taxon>Agaricomycotina</taxon>
        <taxon>Agaricomycetes</taxon>
        <taxon>Agaricomycetidae</taxon>
        <taxon>Agaricales</taxon>
        <taxon>Agaricineae</taxon>
        <taxon>Hydnangiaceae</taxon>
        <taxon>Laccaria</taxon>
    </lineage>
</organism>
<feature type="compositionally biased region" description="Low complexity" evidence="1">
    <location>
        <begin position="279"/>
        <end position="291"/>
    </location>
</feature>
<sequence>MADIPTPPTGTSSTAPTAPAVSTDNVQSRGTTDSVQPRIPRTHTSPAIIQLLKNLSLTNILQRNKTIEAENDARSAKTLNNALDPAAHPQPGSEVASLITIDPEDLARLRSLYDTEHCVAVPLPFFLTQNLRSLVDEVSTLPTVKSNPAPGETKGIYILNIDKLSNRFGKELTLTCSQWSKAAANMWNFQISRDKSGSEGEHATWFEKHFNFFNMLNKRDELYDARKVMELEFRQDHRSRHLKFSATDYDRALGLTEETHKLRKEFHDVLNSSQAATGQPPQVLVTLPQQH</sequence>
<proteinExistence type="predicted"/>
<feature type="region of interest" description="Disordered" evidence="1">
    <location>
        <begin position="272"/>
        <end position="291"/>
    </location>
</feature>
<reference evidence="2 3" key="1">
    <citation type="journal article" date="2008" name="Nature">
        <title>The genome of Laccaria bicolor provides insights into mycorrhizal symbiosis.</title>
        <authorList>
            <person name="Martin F."/>
            <person name="Aerts A."/>
            <person name="Ahren D."/>
            <person name="Brun A."/>
            <person name="Danchin E.G.J."/>
            <person name="Duchaussoy F."/>
            <person name="Gibon J."/>
            <person name="Kohler A."/>
            <person name="Lindquist E."/>
            <person name="Pereda V."/>
            <person name="Salamov A."/>
            <person name="Shapiro H.J."/>
            <person name="Wuyts J."/>
            <person name="Blaudez D."/>
            <person name="Buee M."/>
            <person name="Brokstein P."/>
            <person name="Canbaeck B."/>
            <person name="Cohen D."/>
            <person name="Courty P.E."/>
            <person name="Coutinho P.M."/>
            <person name="Delaruelle C."/>
            <person name="Detter J.C."/>
            <person name="Deveau A."/>
            <person name="DiFazio S."/>
            <person name="Duplessis S."/>
            <person name="Fraissinet-Tachet L."/>
            <person name="Lucic E."/>
            <person name="Frey-Klett P."/>
            <person name="Fourrey C."/>
            <person name="Feussner I."/>
            <person name="Gay G."/>
            <person name="Grimwood J."/>
            <person name="Hoegger P.J."/>
            <person name="Jain P."/>
            <person name="Kilaru S."/>
            <person name="Labbe J."/>
            <person name="Lin Y.C."/>
            <person name="Legue V."/>
            <person name="Le Tacon F."/>
            <person name="Marmeisse R."/>
            <person name="Melayah D."/>
            <person name="Montanini B."/>
            <person name="Muratet M."/>
            <person name="Nehls U."/>
            <person name="Niculita-Hirzel H."/>
            <person name="Oudot-Le Secq M.P."/>
            <person name="Peter M."/>
            <person name="Quesneville H."/>
            <person name="Rajashekar B."/>
            <person name="Reich M."/>
            <person name="Rouhier N."/>
            <person name="Schmutz J."/>
            <person name="Yin T."/>
            <person name="Chalot M."/>
            <person name="Henrissat B."/>
            <person name="Kuees U."/>
            <person name="Lucas S."/>
            <person name="Van de Peer Y."/>
            <person name="Podila G.K."/>
            <person name="Polle A."/>
            <person name="Pukkila P.J."/>
            <person name="Richardson P.M."/>
            <person name="Rouze P."/>
            <person name="Sanders I.R."/>
            <person name="Stajich J.E."/>
            <person name="Tunlid A."/>
            <person name="Tuskan G."/>
            <person name="Grigoriev I.V."/>
        </authorList>
    </citation>
    <scope>NUCLEOTIDE SEQUENCE [LARGE SCALE GENOMIC DNA]</scope>
    <source>
        <strain evidence="3">S238N-H82 / ATCC MYA-4686</strain>
    </source>
</reference>
<protein>
    <submittedName>
        <fullName evidence="2">Predicted protein</fullName>
    </submittedName>
</protein>
<dbReference type="Proteomes" id="UP000001194">
    <property type="component" value="Unassembled WGS sequence"/>
</dbReference>
<dbReference type="GeneID" id="6076404"/>
<accession>B0DAM4</accession>
<dbReference type="KEGG" id="lbc:LACBIDRAFT_327093"/>
<dbReference type="AlphaFoldDB" id="B0DAM4"/>
<evidence type="ECO:0000313" key="3">
    <source>
        <dbReference type="Proteomes" id="UP000001194"/>
    </source>
</evidence>
<evidence type="ECO:0000313" key="2">
    <source>
        <dbReference type="EMBL" id="EDR08774.1"/>
    </source>
</evidence>
<feature type="region of interest" description="Disordered" evidence="1">
    <location>
        <begin position="1"/>
        <end position="42"/>
    </location>
</feature>
<name>B0DAM4_LACBS</name>
<keyword evidence="3" id="KW-1185">Reference proteome</keyword>
<dbReference type="EMBL" id="DS547101">
    <property type="protein sequence ID" value="EDR08774.1"/>
    <property type="molecule type" value="Genomic_DNA"/>
</dbReference>
<dbReference type="OrthoDB" id="3018573at2759"/>
<feature type="compositionally biased region" description="Low complexity" evidence="1">
    <location>
        <begin position="9"/>
        <end position="23"/>
    </location>
</feature>